<keyword evidence="3" id="KW-1185">Reference proteome</keyword>
<sequence>MSNSQPDLTKTSALSPVGALGKPGKRGHRREGSTGDRLHSFFQKTVTTPVNSLIGTNSSDRRNSMKASTSDERTRSDWGPGVTAYGADYTDYRRKLMNIKNAKGELQQDMVVDLEQLMLQQEEVDDKHVRDVAMSHVFTKLYLV</sequence>
<feature type="compositionally biased region" description="Basic and acidic residues" evidence="1">
    <location>
        <begin position="30"/>
        <end position="39"/>
    </location>
</feature>
<dbReference type="AlphaFoldDB" id="A0A0L0FT23"/>
<dbReference type="EMBL" id="KQ242219">
    <property type="protein sequence ID" value="KNC79945.1"/>
    <property type="molecule type" value="Genomic_DNA"/>
</dbReference>
<feature type="compositionally biased region" description="Basic and acidic residues" evidence="1">
    <location>
        <begin position="59"/>
        <end position="76"/>
    </location>
</feature>
<evidence type="ECO:0000256" key="1">
    <source>
        <dbReference type="SAM" id="MobiDB-lite"/>
    </source>
</evidence>
<dbReference type="Proteomes" id="UP000054560">
    <property type="component" value="Unassembled WGS sequence"/>
</dbReference>
<dbReference type="GeneID" id="25908185"/>
<feature type="compositionally biased region" description="Polar residues" evidence="1">
    <location>
        <begin position="42"/>
        <end position="58"/>
    </location>
</feature>
<evidence type="ECO:0000313" key="2">
    <source>
        <dbReference type="EMBL" id="KNC79945.1"/>
    </source>
</evidence>
<proteinExistence type="predicted"/>
<gene>
    <name evidence="2" type="ORF">SARC_07681</name>
</gene>
<protein>
    <submittedName>
        <fullName evidence="2">Uncharacterized protein</fullName>
    </submittedName>
</protein>
<dbReference type="RefSeq" id="XP_014153848.1">
    <property type="nucleotide sequence ID" value="XM_014298373.1"/>
</dbReference>
<dbReference type="EMBL" id="KQ242219">
    <property type="protein sequence ID" value="KNC79946.1"/>
    <property type="molecule type" value="Genomic_DNA"/>
</dbReference>
<organism evidence="2 3">
    <name type="scientific">Sphaeroforma arctica JP610</name>
    <dbReference type="NCBI Taxonomy" id="667725"/>
    <lineage>
        <taxon>Eukaryota</taxon>
        <taxon>Ichthyosporea</taxon>
        <taxon>Ichthyophonida</taxon>
        <taxon>Sphaeroforma</taxon>
    </lineage>
</organism>
<name>A0A0L0FT23_9EUKA</name>
<accession>A0A0L0FT23</accession>
<dbReference type="RefSeq" id="XP_014153847.1">
    <property type="nucleotide sequence ID" value="XM_014298372.1"/>
</dbReference>
<feature type="region of interest" description="Disordered" evidence="1">
    <location>
        <begin position="1"/>
        <end position="80"/>
    </location>
</feature>
<evidence type="ECO:0000313" key="3">
    <source>
        <dbReference type="Proteomes" id="UP000054560"/>
    </source>
</evidence>
<reference evidence="2 3" key="1">
    <citation type="submission" date="2011-02" db="EMBL/GenBank/DDBJ databases">
        <title>The Genome Sequence of Sphaeroforma arctica JP610.</title>
        <authorList>
            <consortium name="The Broad Institute Genome Sequencing Platform"/>
            <person name="Russ C."/>
            <person name="Cuomo C."/>
            <person name="Young S.K."/>
            <person name="Zeng Q."/>
            <person name="Gargeya S."/>
            <person name="Alvarado L."/>
            <person name="Berlin A."/>
            <person name="Chapman S.B."/>
            <person name="Chen Z."/>
            <person name="Freedman E."/>
            <person name="Gellesch M."/>
            <person name="Goldberg J."/>
            <person name="Griggs A."/>
            <person name="Gujja S."/>
            <person name="Heilman E."/>
            <person name="Heiman D."/>
            <person name="Howarth C."/>
            <person name="Mehta T."/>
            <person name="Neiman D."/>
            <person name="Pearson M."/>
            <person name="Roberts A."/>
            <person name="Saif S."/>
            <person name="Shea T."/>
            <person name="Shenoy N."/>
            <person name="Sisk P."/>
            <person name="Stolte C."/>
            <person name="Sykes S."/>
            <person name="White J."/>
            <person name="Yandava C."/>
            <person name="Burger G."/>
            <person name="Gray M.W."/>
            <person name="Holland P.W.H."/>
            <person name="King N."/>
            <person name="Lang F.B.F."/>
            <person name="Roger A.J."/>
            <person name="Ruiz-Trillo I."/>
            <person name="Haas B."/>
            <person name="Nusbaum C."/>
            <person name="Birren B."/>
        </authorList>
    </citation>
    <scope>NUCLEOTIDE SEQUENCE [LARGE SCALE GENOMIC DNA]</scope>
    <source>
        <strain evidence="2 3">JP610</strain>
    </source>
</reference>
<feature type="compositionally biased region" description="Polar residues" evidence="1">
    <location>
        <begin position="1"/>
        <end position="14"/>
    </location>
</feature>